<name>A0ABT2Y4K4_9MOLU</name>
<feature type="coiled-coil region" evidence="1">
    <location>
        <begin position="80"/>
        <end position="107"/>
    </location>
</feature>
<evidence type="ECO:0000256" key="1">
    <source>
        <dbReference type="SAM" id="Coils"/>
    </source>
</evidence>
<evidence type="ECO:0000313" key="3">
    <source>
        <dbReference type="Proteomes" id="UP001177160"/>
    </source>
</evidence>
<comment type="caution">
    <text evidence="2">The sequence shown here is derived from an EMBL/GenBank/DDBJ whole genome shotgun (WGS) entry which is preliminary data.</text>
</comment>
<gene>
    <name evidence="2" type="ORF">N7548_02365</name>
</gene>
<dbReference type="InterPro" id="IPR014284">
    <property type="entry name" value="RNA_pol_sigma-70_dom"/>
</dbReference>
<dbReference type="NCBIfam" id="TIGR02937">
    <property type="entry name" value="sigma70-ECF"/>
    <property type="match status" value="1"/>
</dbReference>
<dbReference type="EMBL" id="JAOVQM010000002">
    <property type="protein sequence ID" value="MCV2231661.1"/>
    <property type="molecule type" value="Genomic_DNA"/>
</dbReference>
<evidence type="ECO:0000313" key="2">
    <source>
        <dbReference type="EMBL" id="MCV2231661.1"/>
    </source>
</evidence>
<protein>
    <submittedName>
        <fullName evidence="2">Sigma-70 family RNA polymerase sigma factor</fullName>
    </submittedName>
</protein>
<organism evidence="2 3">
    <name type="scientific">Paracholeplasma manati</name>
    <dbReference type="NCBI Taxonomy" id="591373"/>
    <lineage>
        <taxon>Bacteria</taxon>
        <taxon>Bacillati</taxon>
        <taxon>Mycoplasmatota</taxon>
        <taxon>Mollicutes</taxon>
        <taxon>Acholeplasmatales</taxon>
        <taxon>Acholeplasmataceae</taxon>
        <taxon>Paracholeplasma</taxon>
    </lineage>
</organism>
<reference evidence="2" key="1">
    <citation type="submission" date="2022-09" db="EMBL/GenBank/DDBJ databases">
        <title>Novel Mycoplasma species identified in domestic and wild animals.</title>
        <authorList>
            <person name="Volokhov D.V."/>
            <person name="Furtak V.A."/>
            <person name="Zagorodnyaya T.A."/>
        </authorList>
    </citation>
    <scope>NUCLEOTIDE SEQUENCE</scope>
    <source>
        <strain evidence="2">Oakley</strain>
    </source>
</reference>
<dbReference type="RefSeq" id="WP_263607800.1">
    <property type="nucleotide sequence ID" value="NZ_JAOVQM010000002.1"/>
</dbReference>
<sequence length="176" mass="21522">MSYKAYNDYELIYMVQDQQDMMALDILFTKYDKFIHKKISQFYVFDSEREDFYQEGLISLHKAILSFKDTYNKTFMRYFETVLERKFINLNQKRKRYQQEMDNLVNEARYMPICVEEQPSEHYCKQVFKSALEEAIYDAYFKENQKIPSIARTYQLDPKQVYNAIYRIKKKLTQTP</sequence>
<accession>A0ABT2Y4K4</accession>
<proteinExistence type="predicted"/>
<dbReference type="Proteomes" id="UP001177160">
    <property type="component" value="Unassembled WGS sequence"/>
</dbReference>
<keyword evidence="3" id="KW-1185">Reference proteome</keyword>
<dbReference type="SUPFAM" id="SSF88946">
    <property type="entry name" value="Sigma2 domain of RNA polymerase sigma factors"/>
    <property type="match status" value="1"/>
</dbReference>
<dbReference type="Gene3D" id="1.10.1740.10">
    <property type="match status" value="1"/>
</dbReference>
<dbReference type="InterPro" id="IPR013325">
    <property type="entry name" value="RNA_pol_sigma_r2"/>
</dbReference>
<keyword evidence="1" id="KW-0175">Coiled coil</keyword>